<dbReference type="InterPro" id="IPR011330">
    <property type="entry name" value="Glyco_hydro/deAcase_b/a-brl"/>
</dbReference>
<dbReference type="InterPro" id="IPR018763">
    <property type="entry name" value="DUF2334"/>
</dbReference>
<keyword evidence="2" id="KW-0732">Signal</keyword>
<evidence type="ECO:0000256" key="1">
    <source>
        <dbReference type="SAM" id="Phobius"/>
    </source>
</evidence>
<gene>
    <name evidence="3" type="ORF">BR63_13095</name>
</gene>
<dbReference type="AlphaFoldDB" id="A0A7G6E502"/>
<dbReference type="CDD" id="cd10923">
    <property type="entry name" value="CE4_COG5298"/>
    <property type="match status" value="1"/>
</dbReference>
<dbReference type="Proteomes" id="UP000515847">
    <property type="component" value="Chromosome"/>
</dbReference>
<sequence>MKKFIIFFLFFSLLFPIKPAAAEVSGPLKKVLLIYEKRFYWNSKEDIVKAFDLLLHHFPVNTTIIKSRQYESGMADDFDAVIYIPMELTARVPQNLINDIHASPTPFLWIGENFDQYLATYPGSGLTALGNSSEYNRIIYKNKTLKDERKINTIILKTPKNHAQILAYQSNGKQQIPFALQLKNLWYIAKLDFRENNVIVTADLLHDFLGVHHSQAPQAFIRIEDVHPLRDSIKLKEIADFLAEEKVPFMVALVPVYVNSKGQKVTMGDRPEFVEAVKYMVQKGGTVILHGYTHQTHQEETGIGFEFWDKERDKPLLTNNSLYVKNRLELAMLECLSNGITPLGFEPPHYGMSQEGYKVLRENFSTLVAGIQTSDRGFSTTTFPCLIGENPYMSSVIPENLSYINLQSKDPVYPLLQKAASITGVRDGVAGAFFHPYLDLKYLRQLVHGLKAQGYTFIDLKKGDHWVKTQYTRVINKEGQVAFDFEKPALLPVIPTVDFAPGNTTFYISVAFISALVVGGLMLFQAQRRKKLGVTAGRST</sequence>
<evidence type="ECO:0000313" key="3">
    <source>
        <dbReference type="EMBL" id="QNB47156.1"/>
    </source>
</evidence>
<dbReference type="EMBL" id="CP045798">
    <property type="protein sequence ID" value="QNB47156.1"/>
    <property type="molecule type" value="Genomic_DNA"/>
</dbReference>
<dbReference type="GO" id="GO:0005975">
    <property type="term" value="P:carbohydrate metabolic process"/>
    <property type="evidence" value="ECO:0007669"/>
    <property type="project" value="InterPro"/>
</dbReference>
<keyword evidence="4" id="KW-1185">Reference proteome</keyword>
<feature type="chain" id="PRO_5039036604" evidence="2">
    <location>
        <begin position="22"/>
        <end position="540"/>
    </location>
</feature>
<dbReference type="Gene3D" id="3.20.20.370">
    <property type="entry name" value="Glycoside hydrolase/deacetylase"/>
    <property type="match status" value="1"/>
</dbReference>
<keyword evidence="1" id="KW-0812">Transmembrane</keyword>
<dbReference type="RefSeq" id="WP_034422638.1">
    <property type="nucleotide sequence ID" value="NZ_CP045798.1"/>
</dbReference>
<feature type="transmembrane region" description="Helical" evidence="1">
    <location>
        <begin position="506"/>
        <end position="524"/>
    </location>
</feature>
<proteinExistence type="predicted"/>
<reference evidence="3 4" key="1">
    <citation type="journal article" date="2019" name="Front. Microbiol.">
        <title>Thermoanaerosceptrum fracticalcis gen. nov. sp. nov., a Novel Fumarate-Fermenting Microorganism From a Deep Fractured Carbonate Aquifer of the US Great Basin.</title>
        <authorList>
            <person name="Hamilton-Brehm S.D."/>
            <person name="Stewart L.E."/>
            <person name="Zavarin M."/>
            <person name="Caldwell M."/>
            <person name="Lawson P.A."/>
            <person name="Onstott T.C."/>
            <person name="Grzymski J."/>
            <person name="Neveux I."/>
            <person name="Lollar B.S."/>
            <person name="Russell C.E."/>
            <person name="Moser D.P."/>
        </authorList>
    </citation>
    <scope>NUCLEOTIDE SEQUENCE [LARGE SCALE GENOMIC DNA]</scope>
    <source>
        <strain evidence="3 4">DRI-13</strain>
    </source>
</reference>
<evidence type="ECO:0000313" key="4">
    <source>
        <dbReference type="Proteomes" id="UP000515847"/>
    </source>
</evidence>
<dbReference type="SUPFAM" id="SSF88713">
    <property type="entry name" value="Glycoside hydrolase/deacetylase"/>
    <property type="match status" value="1"/>
</dbReference>
<accession>A0A7G6E502</accession>
<feature type="signal peptide" evidence="2">
    <location>
        <begin position="1"/>
        <end position="21"/>
    </location>
</feature>
<keyword evidence="1" id="KW-0472">Membrane</keyword>
<organism evidence="3 4">
    <name type="scientific">Thermanaerosceptrum fracticalcis</name>
    <dbReference type="NCBI Taxonomy" id="1712410"/>
    <lineage>
        <taxon>Bacteria</taxon>
        <taxon>Bacillati</taxon>
        <taxon>Bacillota</taxon>
        <taxon>Clostridia</taxon>
        <taxon>Eubacteriales</taxon>
        <taxon>Peptococcaceae</taxon>
        <taxon>Thermanaerosceptrum</taxon>
    </lineage>
</organism>
<dbReference type="Pfam" id="PF10096">
    <property type="entry name" value="DUF2334"/>
    <property type="match status" value="1"/>
</dbReference>
<keyword evidence="1" id="KW-1133">Transmembrane helix</keyword>
<name>A0A7G6E502_THEFR</name>
<dbReference type="OrthoDB" id="2339428at2"/>
<protein>
    <submittedName>
        <fullName evidence="3">DUF2334 domain-containing protein</fullName>
    </submittedName>
</protein>
<dbReference type="KEGG" id="tfr:BR63_13095"/>
<evidence type="ECO:0000256" key="2">
    <source>
        <dbReference type="SAM" id="SignalP"/>
    </source>
</evidence>